<dbReference type="PATRIC" id="fig|1581420.6.peg.2130"/>
<sequence length="156" mass="17316">MRFALLLAGALALAACNRDKPAPQPTVEEPQVADIEAALTDSAAGWNEGDMTRFLDIYSGDPRTAFVGGEEVIHGRGEIETRYRDRYDWSGPDPSDRGVLSFFTEDFRPLGQNHALYVGQYVLEYPEGKPPATGWTSLVFERDEGGHWRIISDHSS</sequence>
<dbReference type="AlphaFoldDB" id="A0A0G9MV12"/>
<feature type="domain" description="DUF4440" evidence="1">
    <location>
        <begin position="35"/>
        <end position="150"/>
    </location>
</feature>
<dbReference type="RefSeq" id="WP_047004244.1">
    <property type="nucleotide sequence ID" value="NZ_LBHB01000002.1"/>
</dbReference>
<evidence type="ECO:0000313" key="3">
    <source>
        <dbReference type="Proteomes" id="UP000053464"/>
    </source>
</evidence>
<dbReference type="Pfam" id="PF14534">
    <property type="entry name" value="DUF4440"/>
    <property type="match status" value="1"/>
</dbReference>
<keyword evidence="3" id="KW-1185">Reference proteome</keyword>
<gene>
    <name evidence="2" type="ORF">AAW00_10390</name>
</gene>
<protein>
    <recommendedName>
        <fullName evidence="1">DUF4440 domain-containing protein</fullName>
    </recommendedName>
</protein>
<accession>A0A0G9MV12</accession>
<dbReference type="InterPro" id="IPR032710">
    <property type="entry name" value="NTF2-like_dom_sf"/>
</dbReference>
<dbReference type="OrthoDB" id="120856at2"/>
<dbReference type="SUPFAM" id="SSF54427">
    <property type="entry name" value="NTF2-like"/>
    <property type="match status" value="1"/>
</dbReference>
<name>A0A0G9MV12_9SPHN</name>
<proteinExistence type="predicted"/>
<dbReference type="Gene3D" id="3.10.450.50">
    <property type="match status" value="1"/>
</dbReference>
<comment type="caution">
    <text evidence="2">The sequence shown here is derived from an EMBL/GenBank/DDBJ whole genome shotgun (WGS) entry which is preliminary data.</text>
</comment>
<evidence type="ECO:0000259" key="1">
    <source>
        <dbReference type="Pfam" id="PF14534"/>
    </source>
</evidence>
<reference evidence="2 3" key="1">
    <citation type="submission" date="2015-04" db="EMBL/GenBank/DDBJ databases">
        <title>The draft genome sequence of Erythrobacter luteus KA37.</title>
        <authorList>
            <person name="Zhuang L."/>
            <person name="Liu Y."/>
            <person name="Shao Z."/>
        </authorList>
    </citation>
    <scope>NUCLEOTIDE SEQUENCE [LARGE SCALE GENOMIC DNA]</scope>
    <source>
        <strain evidence="2 3">KA37</strain>
    </source>
</reference>
<dbReference type="STRING" id="1581420.AAW00_10390"/>
<dbReference type="Proteomes" id="UP000053464">
    <property type="component" value="Unassembled WGS sequence"/>
</dbReference>
<dbReference type="InterPro" id="IPR027843">
    <property type="entry name" value="DUF4440"/>
</dbReference>
<dbReference type="EMBL" id="LBHB01000002">
    <property type="protein sequence ID" value="KLE34597.1"/>
    <property type="molecule type" value="Genomic_DNA"/>
</dbReference>
<organism evidence="2 3">
    <name type="scientific">Aurantiacibacter luteus</name>
    <dbReference type="NCBI Taxonomy" id="1581420"/>
    <lineage>
        <taxon>Bacteria</taxon>
        <taxon>Pseudomonadati</taxon>
        <taxon>Pseudomonadota</taxon>
        <taxon>Alphaproteobacteria</taxon>
        <taxon>Sphingomonadales</taxon>
        <taxon>Erythrobacteraceae</taxon>
        <taxon>Aurantiacibacter</taxon>
    </lineage>
</organism>
<dbReference type="PROSITE" id="PS51257">
    <property type="entry name" value="PROKAR_LIPOPROTEIN"/>
    <property type="match status" value="1"/>
</dbReference>
<evidence type="ECO:0000313" key="2">
    <source>
        <dbReference type="EMBL" id="KLE34597.1"/>
    </source>
</evidence>